<dbReference type="PROSITE" id="PS50211">
    <property type="entry name" value="DENN"/>
    <property type="match status" value="1"/>
</dbReference>
<dbReference type="InterPro" id="IPR037516">
    <property type="entry name" value="Tripartite_DENN"/>
</dbReference>
<sequence length="567" mass="66149">MSFDLSYQQQDYLNTLNENMTLRREIQDLIRDIQEQKRINKRDTICIADMTSTIKHLEDQILNTKTRMLPKVDSPELRKSMPMTGASNITIYKRSSSLKKLLSKDYESALSPDCLTEEIGGERFRLFESFHSIGLRQKKGVISEPFDPDIIFSFPEINLPPLFKRTNLINSAFPFGICCKSLNFDDSITSQVNEVLYHSHYRNGNSFITIMENDCDLSHSPELAPIEKKTLYGCFVIFEDIKTEEILNNHYIVPHCYCILTYFPSFELHFDVIFRLLAIKRATHFNNSQQFIESGDISALLGCEKLSLEELDLIENYYDYLFEKNMRICIPLQSVESIDYTFPRNYTHLEKLWFCPLLFSVIELKDFYYILCALLQEKKIMLYSQNLDILTSCVLGFLSLLSPFKWKHFIAPLFQDDLVDQVKSASSFFIGAFREVPPCILDFEFFYMNLDTGVMEKNSHVYHNDYFNVEFPSSRVLTEEIDHDYAVMREGICYSPSEAQLESSKNIISAIENFITWIIGELNNYCNTNNILDFQVYQQIIAAHAGDDKYFLSNILNTEMFMYILKN</sequence>
<dbReference type="InterPro" id="IPR051942">
    <property type="entry name" value="DENN_domain_containing_2"/>
</dbReference>
<dbReference type="Proteomes" id="UP000187209">
    <property type="component" value="Unassembled WGS sequence"/>
</dbReference>
<accession>A0A1R2BDW2</accession>
<dbReference type="InterPro" id="IPR043153">
    <property type="entry name" value="DENN_C"/>
</dbReference>
<evidence type="ECO:0000259" key="1">
    <source>
        <dbReference type="PROSITE" id="PS50211"/>
    </source>
</evidence>
<dbReference type="AlphaFoldDB" id="A0A1R2BDW2"/>
<dbReference type="OrthoDB" id="308821at2759"/>
<dbReference type="PANTHER" id="PTHR15288:SF0">
    <property type="entry name" value="UDENN DOMAIN-CONTAINING PROTEIN"/>
    <property type="match status" value="1"/>
</dbReference>
<reference evidence="2 3" key="1">
    <citation type="submission" date="2016-11" db="EMBL/GenBank/DDBJ databases">
        <title>The macronuclear genome of Stentor coeruleus: a giant cell with tiny introns.</title>
        <authorList>
            <person name="Slabodnick M."/>
            <person name="Ruby J.G."/>
            <person name="Reiff S.B."/>
            <person name="Swart E.C."/>
            <person name="Gosai S."/>
            <person name="Prabakaran S."/>
            <person name="Witkowska E."/>
            <person name="Larue G.E."/>
            <person name="Fisher S."/>
            <person name="Freeman R.M."/>
            <person name="Gunawardena J."/>
            <person name="Chu W."/>
            <person name="Stover N.A."/>
            <person name="Gregory B.D."/>
            <person name="Nowacki M."/>
            <person name="Derisi J."/>
            <person name="Roy S.W."/>
            <person name="Marshall W.F."/>
            <person name="Sood P."/>
        </authorList>
    </citation>
    <scope>NUCLEOTIDE SEQUENCE [LARGE SCALE GENOMIC DNA]</scope>
    <source>
        <strain evidence="2">WM001</strain>
    </source>
</reference>
<keyword evidence="3" id="KW-1185">Reference proteome</keyword>
<dbReference type="Gene3D" id="3.40.50.11500">
    <property type="match status" value="1"/>
</dbReference>
<dbReference type="InterPro" id="IPR001194">
    <property type="entry name" value="cDENN_dom"/>
</dbReference>
<evidence type="ECO:0000313" key="2">
    <source>
        <dbReference type="EMBL" id="OMJ74958.1"/>
    </source>
</evidence>
<gene>
    <name evidence="2" type="ORF">SteCoe_26022</name>
</gene>
<proteinExistence type="predicted"/>
<dbReference type="EMBL" id="MPUH01000719">
    <property type="protein sequence ID" value="OMJ74958.1"/>
    <property type="molecule type" value="Genomic_DNA"/>
</dbReference>
<evidence type="ECO:0000313" key="3">
    <source>
        <dbReference type="Proteomes" id="UP000187209"/>
    </source>
</evidence>
<feature type="domain" description="UDENN" evidence="1">
    <location>
        <begin position="128"/>
        <end position="567"/>
    </location>
</feature>
<name>A0A1R2BDW2_9CILI</name>
<dbReference type="SMART" id="SM00799">
    <property type="entry name" value="DENN"/>
    <property type="match status" value="1"/>
</dbReference>
<comment type="caution">
    <text evidence="2">The sequence shown here is derived from an EMBL/GenBank/DDBJ whole genome shotgun (WGS) entry which is preliminary data.</text>
</comment>
<protein>
    <recommendedName>
        <fullName evidence="1">UDENN domain-containing protein</fullName>
    </recommendedName>
</protein>
<dbReference type="PANTHER" id="PTHR15288">
    <property type="entry name" value="DENN DOMAIN-CONTAINING PROTEIN 2"/>
    <property type="match status" value="1"/>
</dbReference>
<dbReference type="Pfam" id="PF02141">
    <property type="entry name" value="DENN"/>
    <property type="match status" value="1"/>
</dbReference>
<organism evidence="2 3">
    <name type="scientific">Stentor coeruleus</name>
    <dbReference type="NCBI Taxonomy" id="5963"/>
    <lineage>
        <taxon>Eukaryota</taxon>
        <taxon>Sar</taxon>
        <taxon>Alveolata</taxon>
        <taxon>Ciliophora</taxon>
        <taxon>Postciliodesmatophora</taxon>
        <taxon>Heterotrichea</taxon>
        <taxon>Heterotrichida</taxon>
        <taxon>Stentoridae</taxon>
        <taxon>Stentor</taxon>
    </lineage>
</organism>